<keyword evidence="8" id="KW-1185">Reference proteome</keyword>
<dbReference type="PRINTS" id="PR00420">
    <property type="entry name" value="RNGMNOXGNASE"/>
</dbReference>
<dbReference type="Pfam" id="PF13450">
    <property type="entry name" value="NAD_binding_8"/>
    <property type="match status" value="1"/>
</dbReference>
<dbReference type="EMBL" id="AZHC01000017">
    <property type="protein sequence ID" value="OAA40913.1"/>
    <property type="molecule type" value="Genomic_DNA"/>
</dbReference>
<dbReference type="Pfam" id="PF13489">
    <property type="entry name" value="Methyltransf_23"/>
    <property type="match status" value="1"/>
</dbReference>
<dbReference type="AlphaFoldDB" id="A0A162JE48"/>
<dbReference type="GO" id="GO:0071949">
    <property type="term" value="F:FAD binding"/>
    <property type="evidence" value="ECO:0007669"/>
    <property type="project" value="InterPro"/>
</dbReference>
<keyword evidence="4" id="KW-0560">Oxidoreductase</keyword>
<evidence type="ECO:0000313" key="7">
    <source>
        <dbReference type="EMBL" id="OAA40913.1"/>
    </source>
</evidence>
<evidence type="ECO:0000256" key="4">
    <source>
        <dbReference type="ARBA" id="ARBA00023002"/>
    </source>
</evidence>
<evidence type="ECO:0000256" key="5">
    <source>
        <dbReference type="ARBA" id="ARBA00023033"/>
    </source>
</evidence>
<proteinExistence type="predicted"/>
<evidence type="ECO:0000256" key="1">
    <source>
        <dbReference type="ARBA" id="ARBA00001974"/>
    </source>
</evidence>
<evidence type="ECO:0000259" key="6">
    <source>
        <dbReference type="Pfam" id="PF01494"/>
    </source>
</evidence>
<evidence type="ECO:0000313" key="8">
    <source>
        <dbReference type="Proteomes" id="UP000243498"/>
    </source>
</evidence>
<evidence type="ECO:0000256" key="2">
    <source>
        <dbReference type="ARBA" id="ARBA00022630"/>
    </source>
</evidence>
<dbReference type="GO" id="GO:0004497">
    <property type="term" value="F:monooxygenase activity"/>
    <property type="evidence" value="ECO:0007669"/>
    <property type="project" value="UniProtKB-KW"/>
</dbReference>
<organism evidence="7 8">
    <name type="scientific">Metarhizium rileyi (strain RCEF 4871)</name>
    <name type="common">Nomuraea rileyi</name>
    <dbReference type="NCBI Taxonomy" id="1649241"/>
    <lineage>
        <taxon>Eukaryota</taxon>
        <taxon>Fungi</taxon>
        <taxon>Dikarya</taxon>
        <taxon>Ascomycota</taxon>
        <taxon>Pezizomycotina</taxon>
        <taxon>Sordariomycetes</taxon>
        <taxon>Hypocreomycetidae</taxon>
        <taxon>Hypocreales</taxon>
        <taxon>Clavicipitaceae</taxon>
        <taxon>Metarhizium</taxon>
    </lineage>
</organism>
<keyword evidence="5" id="KW-0503">Monooxygenase</keyword>
<comment type="caution">
    <text evidence="7">The sequence shown here is derived from an EMBL/GenBank/DDBJ whole genome shotgun (WGS) entry which is preliminary data.</text>
</comment>
<dbReference type="InterPro" id="IPR036188">
    <property type="entry name" value="FAD/NAD-bd_sf"/>
</dbReference>
<name>A0A162JE48_METRR</name>
<dbReference type="Gene3D" id="3.50.50.60">
    <property type="entry name" value="FAD/NAD(P)-binding domain"/>
    <property type="match status" value="1"/>
</dbReference>
<dbReference type="STRING" id="1081105.A0A162JE48"/>
<keyword evidence="3" id="KW-0274">FAD</keyword>
<dbReference type="CDD" id="cd02440">
    <property type="entry name" value="AdoMet_MTases"/>
    <property type="match status" value="1"/>
</dbReference>
<dbReference type="Gene3D" id="3.40.50.150">
    <property type="entry name" value="Vaccinia Virus protein VP39"/>
    <property type="match status" value="1"/>
</dbReference>
<keyword evidence="2" id="KW-0285">Flavoprotein</keyword>
<evidence type="ECO:0000256" key="3">
    <source>
        <dbReference type="ARBA" id="ARBA00022827"/>
    </source>
</evidence>
<sequence>MTVPTSTKKTVAIIGAGLTGLLAAHGLQQNGFCAVIFEQDANMDARTRDWTMLVHWAMPIFEKLVPRDIFTGLRSTVCNPYLDFDSEAESIPCYDGVTGDLLFRSPLPNARRVSRQALRRLLARRVCIRWNACLREICLTDSGVQIKLEDGSVFDADYVLGTDGSSSKVREFLLGPDVSRPQGSGFQFATGITKFQDAEKTDAVVRAHPVAALMMGTSSVGAVGVMSVENPADKSTWTTFWTKIWKGETLRLRDSEALAYIRENTTPLRGIFQSAVDWTPEESDVFINEMKYWSPVPWDNHGGRVTLAGDAAHPMLIYRGQGFQHSITDVDNYVTALTNAAEREEALAKYDSADIQVHGCQYSLQARIVTYAPPSAFWSLRQTRLFEESKLISSIATAFRRSVWKFVSHPTHPNKGLESSAKGPRRPTFNTTSTVTTITAVVIAIAPCLLSPSSLSPSCGARWPTARLSPPTAMVLSRSREQAKSAGVVDVAEVDPPQREDAKAEALVGPGTILVPPTEASATATATTAAAAAAETTSAGSSTLLRTTQTAMIEPSTESDDEFDLDSGLLGDDTTASLTSSIYASFAYERGRRYQSFESGRYPIPNDDLEQNREDMKHAMLMMLTEGKPFYSPIGTHPQKILDIGTGTGIWAIEVGDRYPSAHVCGIDLTPIQPEWVPANVSFLVDDCTLDWIERDVDLAHFRFMVMILKDVPTVLTHAYESLRPGGWVELQELHGVPLCDDGTMTNDDPVKTLYSTAGEAYKKFGMSTSLPAALEPLLRQAGFENVHCQVLKVPIGTWAKDRMMRAIGLYQKMAVLDFIPTLTGRPFQALRISEAEAEVRVALARKGLEDPSVHRFFNYYFWYAQKPGSRRREEDDV</sequence>
<dbReference type="PANTHER" id="PTHR47178">
    <property type="entry name" value="MONOOXYGENASE, FAD-BINDING"/>
    <property type="match status" value="1"/>
</dbReference>
<accession>A0A162JE48</accession>
<dbReference type="PANTHER" id="PTHR47178:SF3">
    <property type="entry name" value="FAD-BINDING DOMAIN-CONTAINING PROTEIN"/>
    <property type="match status" value="1"/>
</dbReference>
<dbReference type="InterPro" id="IPR002938">
    <property type="entry name" value="FAD-bd"/>
</dbReference>
<dbReference type="OrthoDB" id="2013972at2759"/>
<feature type="domain" description="FAD-binding" evidence="6">
    <location>
        <begin position="152"/>
        <end position="351"/>
    </location>
</feature>
<dbReference type="OMA" id="SECYIDE"/>
<dbReference type="Proteomes" id="UP000243498">
    <property type="component" value="Unassembled WGS sequence"/>
</dbReference>
<dbReference type="InterPro" id="IPR029063">
    <property type="entry name" value="SAM-dependent_MTases_sf"/>
</dbReference>
<comment type="cofactor">
    <cofactor evidence="1">
        <name>FAD</name>
        <dbReference type="ChEBI" id="CHEBI:57692"/>
    </cofactor>
</comment>
<dbReference type="SUPFAM" id="SSF51905">
    <property type="entry name" value="FAD/NAD(P)-binding domain"/>
    <property type="match status" value="1"/>
</dbReference>
<dbReference type="Pfam" id="PF01494">
    <property type="entry name" value="FAD_binding_3"/>
    <property type="match status" value="1"/>
</dbReference>
<gene>
    <name evidence="7" type="ORF">NOR_05495</name>
</gene>
<reference evidence="7 8" key="1">
    <citation type="journal article" date="2016" name="Genome Biol. Evol.">
        <title>Divergent and convergent evolution of fungal pathogenicity.</title>
        <authorList>
            <person name="Shang Y."/>
            <person name="Xiao G."/>
            <person name="Zheng P."/>
            <person name="Cen K."/>
            <person name="Zhan S."/>
            <person name="Wang C."/>
        </authorList>
    </citation>
    <scope>NUCLEOTIDE SEQUENCE [LARGE SCALE GENOMIC DNA]</scope>
    <source>
        <strain evidence="7 8">RCEF 4871</strain>
    </source>
</reference>
<dbReference type="SUPFAM" id="SSF53335">
    <property type="entry name" value="S-adenosyl-L-methionine-dependent methyltransferases"/>
    <property type="match status" value="1"/>
</dbReference>
<protein>
    <submittedName>
        <fullName evidence="7">Aromatic-ring hydroxylase-like protein</fullName>
    </submittedName>
</protein>